<keyword evidence="3" id="KW-1185">Reference proteome</keyword>
<dbReference type="EMBL" id="PDLM01000010">
    <property type="protein sequence ID" value="RDW67782.1"/>
    <property type="molecule type" value="Genomic_DNA"/>
</dbReference>
<comment type="caution">
    <text evidence="2">The sequence shown here is derived from an EMBL/GenBank/DDBJ whole genome shotgun (WGS) entry which is preliminary data.</text>
</comment>
<dbReference type="Proteomes" id="UP000256645">
    <property type="component" value="Unassembled WGS sequence"/>
</dbReference>
<reference evidence="2 3" key="1">
    <citation type="journal article" date="2018" name="IMA Fungus">
        <title>IMA Genome-F 9: Draft genome sequence of Annulohypoxylon stygium, Aspergillus mulundensis, Berkeleyomyces basicola (syn. Thielaviopsis basicola), Ceratocystis smalleyi, two Cercospora beticola strains, Coleophoma cylindrospora, Fusarium fracticaudum, Phialophora cf. hyalina, and Morchella septimelata.</title>
        <authorList>
            <person name="Wingfield B.D."/>
            <person name="Bills G.F."/>
            <person name="Dong Y."/>
            <person name="Huang W."/>
            <person name="Nel W.J."/>
            <person name="Swalarsk-Parry B.S."/>
            <person name="Vaghefi N."/>
            <person name="Wilken P.M."/>
            <person name="An Z."/>
            <person name="de Beer Z.W."/>
            <person name="De Vos L."/>
            <person name="Chen L."/>
            <person name="Duong T.A."/>
            <person name="Gao Y."/>
            <person name="Hammerbacher A."/>
            <person name="Kikkert J.R."/>
            <person name="Li Y."/>
            <person name="Li H."/>
            <person name="Li K."/>
            <person name="Li Q."/>
            <person name="Liu X."/>
            <person name="Ma X."/>
            <person name="Naidoo K."/>
            <person name="Pethybridge S.J."/>
            <person name="Sun J."/>
            <person name="Steenkamp E.T."/>
            <person name="van der Nest M.A."/>
            <person name="van Wyk S."/>
            <person name="Wingfield M.J."/>
            <person name="Xiong C."/>
            <person name="Yue Q."/>
            <person name="Zhang X."/>
        </authorList>
    </citation>
    <scope>NUCLEOTIDE SEQUENCE [LARGE SCALE GENOMIC DNA]</scope>
    <source>
        <strain evidence="2 3">BP6252</strain>
    </source>
</reference>
<evidence type="ECO:0000313" key="2">
    <source>
        <dbReference type="EMBL" id="RDW67782.1"/>
    </source>
</evidence>
<feature type="compositionally biased region" description="Basic and acidic residues" evidence="1">
    <location>
        <begin position="92"/>
        <end position="118"/>
    </location>
</feature>
<organism evidence="2 3">
    <name type="scientific">Coleophoma cylindrospora</name>
    <dbReference type="NCBI Taxonomy" id="1849047"/>
    <lineage>
        <taxon>Eukaryota</taxon>
        <taxon>Fungi</taxon>
        <taxon>Dikarya</taxon>
        <taxon>Ascomycota</taxon>
        <taxon>Pezizomycotina</taxon>
        <taxon>Leotiomycetes</taxon>
        <taxon>Helotiales</taxon>
        <taxon>Dermateaceae</taxon>
        <taxon>Coleophoma</taxon>
    </lineage>
</organism>
<accession>A0A3D8R165</accession>
<name>A0A3D8R165_9HELO</name>
<dbReference type="AlphaFoldDB" id="A0A3D8R165"/>
<feature type="compositionally biased region" description="Polar residues" evidence="1">
    <location>
        <begin position="123"/>
        <end position="134"/>
    </location>
</feature>
<sequence>MPTPQRQQAQKVAHSKTSLPPPMPETNQHAHACTHIRPSRIASRIATQRYITPGHLLHKFLRRIEKHDVEMLHGMYGLEGLPVLEPDHLLRGNRDGRSAMSAEGEREREREGEKDKSKGNFLKRSSSVTKPQRNTHILLAHPPIKHPIYKRLDLPPRLRRQVARHGIILQLELCPHNQVNNPLINAIRPIIPQDLHVIRSSKRARPQLAVAQRFARTDGQIPTQALRDDERHNRAILRLDGVDEGEVPVELGRDALEAAELVGGDDVLDVRPGEDRVGGIGRGQDADVFAAEVGEELRAGRSALRGRDVDLPVGGCFRVGVAGDASHGFCWIFL</sequence>
<gene>
    <name evidence="2" type="ORF">BP6252_09178</name>
</gene>
<proteinExistence type="predicted"/>
<feature type="region of interest" description="Disordered" evidence="1">
    <location>
        <begin position="1"/>
        <end position="33"/>
    </location>
</feature>
<feature type="compositionally biased region" description="Polar residues" evidence="1">
    <location>
        <begin position="1"/>
        <end position="18"/>
    </location>
</feature>
<protein>
    <submittedName>
        <fullName evidence="2">Uncharacterized protein</fullName>
    </submittedName>
</protein>
<feature type="region of interest" description="Disordered" evidence="1">
    <location>
        <begin position="92"/>
        <end position="134"/>
    </location>
</feature>
<evidence type="ECO:0000256" key="1">
    <source>
        <dbReference type="SAM" id="MobiDB-lite"/>
    </source>
</evidence>
<evidence type="ECO:0000313" key="3">
    <source>
        <dbReference type="Proteomes" id="UP000256645"/>
    </source>
</evidence>